<sequence length="122" mass="13666">MAARFQRRFWGREQGVAQGKKWSVESVGLMGTWFAHFENHNGEIITQIYYFFHLKTSWGPSSCTLALQGRIGRSLGGPAPLKDHLPHLSHSSLARPHTKETRLAPPTPTPDSVGGYQQKLNL</sequence>
<evidence type="ECO:0000313" key="2">
    <source>
        <dbReference type="EMBL" id="BAC05335.1"/>
    </source>
</evidence>
<name>Q8N7F3_HUMAN</name>
<proteinExistence type="evidence at transcript level"/>
<reference evidence="2" key="1">
    <citation type="submission" date="2002-07" db="EMBL/GenBank/DDBJ databases">
        <title>NEDO human cDNA sequencing project.</title>
        <authorList>
            <person name="Oshima A."/>
            <person name="Takahashi-Fujii A."/>
            <person name="Tanase T."/>
            <person name="Imose N."/>
            <person name="Takeuchi K."/>
            <person name="Arita M."/>
            <person name="Musashino K."/>
            <person name="Yuuki H."/>
            <person name="Hara H."/>
            <person name="Suzuki Y."/>
            <person name="Hata H."/>
            <person name="Nakagawa K."/>
            <person name="Mizuno S."/>
            <person name="Morinaga M."/>
            <person name="Kawamura M."/>
            <person name="Sugiyama T."/>
            <person name="Irie R."/>
            <person name="Otsuki T."/>
            <person name="Sato H."/>
            <person name="Nishikawa T."/>
            <person name="Sugiyama A."/>
            <person name="Kawakami B."/>
            <person name="Nagai K."/>
            <person name="Isogai T."/>
            <person name="Sugano S."/>
        </authorList>
    </citation>
    <scope>NUCLEOTIDE SEQUENCE</scope>
    <source>
        <tissue evidence="2">Testis</tissue>
    </source>
</reference>
<evidence type="ECO:0000256" key="1">
    <source>
        <dbReference type="SAM" id="MobiDB-lite"/>
    </source>
</evidence>
<feature type="region of interest" description="Disordered" evidence="1">
    <location>
        <begin position="76"/>
        <end position="122"/>
    </location>
</feature>
<protein>
    <submittedName>
        <fullName evidence="2">cDNA FLJ25696 fis, clone TST04563</fullName>
    </submittedName>
</protein>
<accession>Q8N7F3</accession>
<dbReference type="EMBL" id="AK098562">
    <property type="protein sequence ID" value="BAC05335.1"/>
    <property type="molecule type" value="mRNA"/>
</dbReference>
<organism evidence="2">
    <name type="scientific">Homo sapiens</name>
    <name type="common">Human</name>
    <dbReference type="NCBI Taxonomy" id="9606"/>
    <lineage>
        <taxon>Eukaryota</taxon>
        <taxon>Metazoa</taxon>
        <taxon>Chordata</taxon>
        <taxon>Craniata</taxon>
        <taxon>Vertebrata</taxon>
        <taxon>Euteleostomi</taxon>
        <taxon>Mammalia</taxon>
        <taxon>Eutheria</taxon>
        <taxon>Euarchontoglires</taxon>
        <taxon>Primates</taxon>
        <taxon>Haplorrhini</taxon>
        <taxon>Catarrhini</taxon>
        <taxon>Hominidae</taxon>
        <taxon>Homo</taxon>
    </lineage>
</organism>
<dbReference type="AlphaFoldDB" id="Q8N7F3"/>